<evidence type="ECO:0000256" key="2">
    <source>
        <dbReference type="ARBA" id="ARBA00006679"/>
    </source>
</evidence>
<dbReference type="Pfam" id="PF07681">
    <property type="entry name" value="DoxX"/>
    <property type="match status" value="1"/>
</dbReference>
<keyword evidence="6 7" id="KW-0472">Membrane</keyword>
<dbReference type="RefSeq" id="WP_378282199.1">
    <property type="nucleotide sequence ID" value="NZ_JBHSON010000015.1"/>
</dbReference>
<evidence type="ECO:0000313" key="9">
    <source>
        <dbReference type="Proteomes" id="UP001596074"/>
    </source>
</evidence>
<dbReference type="InterPro" id="IPR051907">
    <property type="entry name" value="DoxX-like_oxidoreductase"/>
</dbReference>
<evidence type="ECO:0000256" key="6">
    <source>
        <dbReference type="ARBA" id="ARBA00023136"/>
    </source>
</evidence>
<keyword evidence="9" id="KW-1185">Reference proteome</keyword>
<dbReference type="PANTHER" id="PTHR33452">
    <property type="entry name" value="OXIDOREDUCTASE CATD-RELATED"/>
    <property type="match status" value="1"/>
</dbReference>
<dbReference type="PANTHER" id="PTHR33452:SF1">
    <property type="entry name" value="INNER MEMBRANE PROTEIN YPHA-RELATED"/>
    <property type="match status" value="1"/>
</dbReference>
<feature type="transmembrane region" description="Helical" evidence="7">
    <location>
        <begin position="108"/>
        <end position="129"/>
    </location>
</feature>
<comment type="subcellular location">
    <subcellularLocation>
        <location evidence="1">Cell membrane</location>
        <topology evidence="1">Multi-pass membrane protein</topology>
    </subcellularLocation>
</comment>
<comment type="caution">
    <text evidence="8">The sequence shown here is derived from an EMBL/GenBank/DDBJ whole genome shotgun (WGS) entry which is preliminary data.</text>
</comment>
<keyword evidence="5 7" id="KW-1133">Transmembrane helix</keyword>
<evidence type="ECO:0000256" key="1">
    <source>
        <dbReference type="ARBA" id="ARBA00004651"/>
    </source>
</evidence>
<feature type="transmembrane region" description="Helical" evidence="7">
    <location>
        <begin position="141"/>
        <end position="163"/>
    </location>
</feature>
<dbReference type="InterPro" id="IPR032808">
    <property type="entry name" value="DoxX"/>
</dbReference>
<keyword evidence="4 7" id="KW-0812">Transmembrane</keyword>
<proteinExistence type="inferred from homology"/>
<sequence>MNSAADLSLLIVRVSVAIVFVAHGYHHIALGGKIAGTARWFEGLGMRPGILHAWSAGLTEISAGTLLALGALTPVACAGIIGTMVVAWATNHRRNGFFVFRPGEGYEYVMVLTFVAVGLAGVGAGRWSVDRGLGWFDPPGWPGFLTATVLGFGGAAALLATFWRPAR</sequence>
<evidence type="ECO:0000313" key="8">
    <source>
        <dbReference type="EMBL" id="MFC5746578.1"/>
    </source>
</evidence>
<evidence type="ECO:0000256" key="7">
    <source>
        <dbReference type="SAM" id="Phobius"/>
    </source>
</evidence>
<protein>
    <submittedName>
        <fullName evidence="8">DoxX family protein</fullName>
    </submittedName>
</protein>
<evidence type="ECO:0000256" key="5">
    <source>
        <dbReference type="ARBA" id="ARBA00022989"/>
    </source>
</evidence>
<accession>A0ABW0ZVL2</accession>
<comment type="similarity">
    <text evidence="2">Belongs to the DoxX family.</text>
</comment>
<reference evidence="9" key="1">
    <citation type="journal article" date="2019" name="Int. J. Syst. Evol. Microbiol.">
        <title>The Global Catalogue of Microorganisms (GCM) 10K type strain sequencing project: providing services to taxonomists for standard genome sequencing and annotation.</title>
        <authorList>
            <consortium name="The Broad Institute Genomics Platform"/>
            <consortium name="The Broad Institute Genome Sequencing Center for Infectious Disease"/>
            <person name="Wu L."/>
            <person name="Ma J."/>
        </authorList>
    </citation>
    <scope>NUCLEOTIDE SEQUENCE [LARGE SCALE GENOMIC DNA]</scope>
    <source>
        <strain evidence="9">KCTC 42087</strain>
    </source>
</reference>
<feature type="transmembrane region" description="Helical" evidence="7">
    <location>
        <begin position="7"/>
        <end position="25"/>
    </location>
</feature>
<dbReference type="Proteomes" id="UP001596074">
    <property type="component" value="Unassembled WGS sequence"/>
</dbReference>
<gene>
    <name evidence="8" type="ORF">ACFPZN_13220</name>
</gene>
<dbReference type="EMBL" id="JBHSON010000015">
    <property type="protein sequence ID" value="MFC5746578.1"/>
    <property type="molecule type" value="Genomic_DNA"/>
</dbReference>
<evidence type="ECO:0000256" key="3">
    <source>
        <dbReference type="ARBA" id="ARBA00022475"/>
    </source>
</evidence>
<feature type="transmembrane region" description="Helical" evidence="7">
    <location>
        <begin position="66"/>
        <end position="88"/>
    </location>
</feature>
<name>A0ABW0ZVL2_9ACTN</name>
<keyword evidence="3" id="KW-1003">Cell membrane</keyword>
<evidence type="ECO:0000256" key="4">
    <source>
        <dbReference type="ARBA" id="ARBA00022692"/>
    </source>
</evidence>
<organism evidence="8 9">
    <name type="scientific">Actinomadura rugatobispora</name>
    <dbReference type="NCBI Taxonomy" id="1994"/>
    <lineage>
        <taxon>Bacteria</taxon>
        <taxon>Bacillati</taxon>
        <taxon>Actinomycetota</taxon>
        <taxon>Actinomycetes</taxon>
        <taxon>Streptosporangiales</taxon>
        <taxon>Thermomonosporaceae</taxon>
        <taxon>Actinomadura</taxon>
    </lineage>
</organism>